<dbReference type="Proteomes" id="UP000598633">
    <property type="component" value="Unassembled WGS sequence"/>
</dbReference>
<dbReference type="GO" id="GO:0051536">
    <property type="term" value="F:iron-sulfur cluster binding"/>
    <property type="evidence" value="ECO:0007669"/>
    <property type="project" value="UniProtKB-KW"/>
</dbReference>
<keyword evidence="3" id="KW-0408">Iron</keyword>
<evidence type="ECO:0000313" key="7">
    <source>
        <dbReference type="EMBL" id="MBD3870514.1"/>
    </source>
</evidence>
<accession>A0A8J7CG90</accession>
<dbReference type="GO" id="GO:0016020">
    <property type="term" value="C:membrane"/>
    <property type="evidence" value="ECO:0007669"/>
    <property type="project" value="TreeGrafter"/>
</dbReference>
<dbReference type="InterPro" id="IPR006657">
    <property type="entry name" value="MoPterin_dinucl-bd_dom"/>
</dbReference>
<dbReference type="Gene3D" id="3.40.50.740">
    <property type="match status" value="1"/>
</dbReference>
<proteinExistence type="predicted"/>
<dbReference type="Gene3D" id="3.40.228.10">
    <property type="entry name" value="Dimethylsulfoxide Reductase, domain 2"/>
    <property type="match status" value="1"/>
</dbReference>
<evidence type="ECO:0000256" key="4">
    <source>
        <dbReference type="ARBA" id="ARBA00023014"/>
    </source>
</evidence>
<dbReference type="InterPro" id="IPR009010">
    <property type="entry name" value="Asp_de-COase-like_dom_sf"/>
</dbReference>
<dbReference type="PANTHER" id="PTHR43105:SF9">
    <property type="entry name" value="NADPH-FE(3+) OXIDOREDUCTASE SUBUNIT ALPHA"/>
    <property type="match status" value="1"/>
</dbReference>
<sequence length="399" mass="43714">QWLVNVLNVVTGNLDRIGGAMFTQPAVDLVANTGPGHLGRYASRVRGLPAYGGELPVAALAEEILTEGEGQIRSLLTIAGNPVLSTPNGVQLERALESLDFMAAVDFYLNETTRHAHIILPPTSALEHDHYDLVFNLLAVRNVARYSPALFDPVPDSRHDWQILAGLHRRLEDGPPVARFKRWLNAKIGPRRILDLGLRRGPWGSGLIPYGKGLRLTTLEKSEHGLDLGPLEPCLPARLQTPNRRVELAPIPFVKDARRVLATLDGDPTDQPLLLIGRRHLRSNNSWMHNSRRLVRGRDRCTLLMHPEDAARTGVVGEAKVAVVSRAGRVEAPLELSDEVMPGVVSLPHGWGHHRPGTELSVAEEHPGVSINDLTDELVVDDLCGNAVLSGVPVWVEKL</sequence>
<dbReference type="GO" id="GO:0043546">
    <property type="term" value="F:molybdopterin cofactor binding"/>
    <property type="evidence" value="ECO:0007669"/>
    <property type="project" value="InterPro"/>
</dbReference>
<dbReference type="Gene3D" id="2.40.40.20">
    <property type="match status" value="1"/>
</dbReference>
<dbReference type="Pfam" id="PF01568">
    <property type="entry name" value="Molydop_binding"/>
    <property type="match status" value="1"/>
</dbReference>
<dbReference type="PANTHER" id="PTHR43105">
    <property type="entry name" value="RESPIRATORY NITRATE REDUCTASE"/>
    <property type="match status" value="1"/>
</dbReference>
<feature type="non-terminal residue" evidence="7">
    <location>
        <position position="1"/>
    </location>
</feature>
<organism evidence="7 8">
    <name type="scientific">Candidatus Sulfomarinibacter kjeldsenii</name>
    <dbReference type="NCBI Taxonomy" id="2885994"/>
    <lineage>
        <taxon>Bacteria</taxon>
        <taxon>Pseudomonadati</taxon>
        <taxon>Acidobacteriota</taxon>
        <taxon>Thermoanaerobaculia</taxon>
        <taxon>Thermoanaerobaculales</taxon>
        <taxon>Candidatus Sulfomarinibacteraceae</taxon>
        <taxon>Candidatus Sulfomarinibacter</taxon>
    </lineage>
</organism>
<evidence type="ECO:0000256" key="3">
    <source>
        <dbReference type="ARBA" id="ARBA00023004"/>
    </source>
</evidence>
<dbReference type="SUPFAM" id="SSF50692">
    <property type="entry name" value="ADC-like"/>
    <property type="match status" value="1"/>
</dbReference>
<dbReference type="InterPro" id="IPR050123">
    <property type="entry name" value="Prok_molybdopt-oxidoreductase"/>
</dbReference>
<keyword evidence="1" id="KW-0479">Metal-binding</keyword>
<name>A0A8J7CG90_9BACT</name>
<dbReference type="GO" id="GO:0016491">
    <property type="term" value="F:oxidoreductase activity"/>
    <property type="evidence" value="ECO:0007669"/>
    <property type="project" value="UniProtKB-KW"/>
</dbReference>
<dbReference type="GO" id="GO:0045333">
    <property type="term" value="P:cellular respiration"/>
    <property type="evidence" value="ECO:0007669"/>
    <property type="project" value="UniProtKB-ARBA"/>
</dbReference>
<evidence type="ECO:0000259" key="6">
    <source>
        <dbReference type="Pfam" id="PF01568"/>
    </source>
</evidence>
<dbReference type="GO" id="GO:0046872">
    <property type="term" value="F:metal ion binding"/>
    <property type="evidence" value="ECO:0007669"/>
    <property type="project" value="UniProtKB-KW"/>
</dbReference>
<protein>
    <submittedName>
        <fullName evidence="7">Molybdopterin-dependent oxidoreductase</fullName>
    </submittedName>
</protein>
<evidence type="ECO:0000256" key="1">
    <source>
        <dbReference type="ARBA" id="ARBA00022723"/>
    </source>
</evidence>
<feature type="domain" description="Molybdopterin oxidoreductase" evidence="5">
    <location>
        <begin position="24"/>
        <end position="167"/>
    </location>
</feature>
<feature type="domain" description="Molybdopterin dinucleotide-binding" evidence="6">
    <location>
        <begin position="273"/>
        <end position="386"/>
    </location>
</feature>
<keyword evidence="2" id="KW-0560">Oxidoreductase</keyword>
<gene>
    <name evidence="7" type="ORF">IFJ97_04055</name>
</gene>
<dbReference type="SUPFAM" id="SSF53706">
    <property type="entry name" value="Formate dehydrogenase/DMSO reductase, domains 1-3"/>
    <property type="match status" value="1"/>
</dbReference>
<dbReference type="Pfam" id="PF00384">
    <property type="entry name" value="Molybdopterin"/>
    <property type="match status" value="1"/>
</dbReference>
<dbReference type="AlphaFoldDB" id="A0A8J7CG90"/>
<reference evidence="7 8" key="1">
    <citation type="submission" date="2020-08" db="EMBL/GenBank/DDBJ databases">
        <title>Acidobacteriota in marine sediments use diverse sulfur dissimilation pathways.</title>
        <authorList>
            <person name="Wasmund K."/>
        </authorList>
    </citation>
    <scope>NUCLEOTIDE SEQUENCE [LARGE SCALE GENOMIC DNA]</scope>
    <source>
        <strain evidence="7">MAG AM3-A</strain>
    </source>
</reference>
<keyword evidence="4" id="KW-0411">Iron-sulfur</keyword>
<evidence type="ECO:0000256" key="2">
    <source>
        <dbReference type="ARBA" id="ARBA00023002"/>
    </source>
</evidence>
<evidence type="ECO:0000313" key="8">
    <source>
        <dbReference type="Proteomes" id="UP000598633"/>
    </source>
</evidence>
<comment type="caution">
    <text evidence="7">The sequence shown here is derived from an EMBL/GenBank/DDBJ whole genome shotgun (WGS) entry which is preliminary data.</text>
</comment>
<evidence type="ECO:0000259" key="5">
    <source>
        <dbReference type="Pfam" id="PF00384"/>
    </source>
</evidence>
<dbReference type="EMBL" id="JACXWA010000064">
    <property type="protein sequence ID" value="MBD3870514.1"/>
    <property type="molecule type" value="Genomic_DNA"/>
</dbReference>
<dbReference type="InterPro" id="IPR006656">
    <property type="entry name" value="Mopterin_OxRdtase"/>
</dbReference>